<dbReference type="Pfam" id="PF05485">
    <property type="entry name" value="THAP"/>
    <property type="match status" value="1"/>
</dbReference>
<evidence type="ECO:0000313" key="9">
    <source>
        <dbReference type="Proteomes" id="UP000823561"/>
    </source>
</evidence>
<feature type="region of interest" description="Disordered" evidence="6">
    <location>
        <begin position="74"/>
        <end position="179"/>
    </location>
</feature>
<evidence type="ECO:0000256" key="2">
    <source>
        <dbReference type="ARBA" id="ARBA00022771"/>
    </source>
</evidence>
<dbReference type="GO" id="GO:0008270">
    <property type="term" value="F:zinc ion binding"/>
    <property type="evidence" value="ECO:0007669"/>
    <property type="project" value="UniProtKB-KW"/>
</dbReference>
<evidence type="ECO:0000256" key="3">
    <source>
        <dbReference type="ARBA" id="ARBA00022833"/>
    </source>
</evidence>
<dbReference type="SUPFAM" id="SSF57716">
    <property type="entry name" value="Glucocorticoid receptor-like (DNA-binding domain)"/>
    <property type="match status" value="1"/>
</dbReference>
<proteinExistence type="predicted"/>
<sequence>MVKRCCYGTCNTDSRYKDRVENVIFVPFPKPAKDIGKCLRWIKLCGRPHQQLNVNKLRNHGTAKHFSVCSKHFVEGKPTQDHPDPLPASPFDRPSSVRRPPKLRKEPQPPRKSATAETMSVIMEHQGPTPHTLDPTPHTLDPAALTQGPTPHTLDPTPHTQDPAALTQDLTPHTQDDDGSGLLDMLALAAENDTLKMQVA</sequence>
<accession>A0AAV6GK34</accession>
<keyword evidence="4 5" id="KW-0238">DNA-binding</keyword>
<dbReference type="EMBL" id="JADWDJ010000011">
    <property type="protein sequence ID" value="KAG5273831.1"/>
    <property type="molecule type" value="Genomic_DNA"/>
</dbReference>
<gene>
    <name evidence="8" type="ORF">AALO_G00156030</name>
</gene>
<evidence type="ECO:0000256" key="4">
    <source>
        <dbReference type="ARBA" id="ARBA00023125"/>
    </source>
</evidence>
<dbReference type="GO" id="GO:0003677">
    <property type="term" value="F:DNA binding"/>
    <property type="evidence" value="ECO:0007669"/>
    <property type="project" value="UniProtKB-UniRule"/>
</dbReference>
<evidence type="ECO:0000313" key="8">
    <source>
        <dbReference type="EMBL" id="KAG5273831.1"/>
    </source>
</evidence>
<comment type="caution">
    <text evidence="8">The sequence shown here is derived from an EMBL/GenBank/DDBJ whole genome shotgun (WGS) entry which is preliminary data.</text>
</comment>
<dbReference type="PROSITE" id="PS50950">
    <property type="entry name" value="ZF_THAP"/>
    <property type="match status" value="1"/>
</dbReference>
<keyword evidence="9" id="KW-1185">Reference proteome</keyword>
<organism evidence="8 9">
    <name type="scientific">Alosa alosa</name>
    <name type="common">allis shad</name>
    <dbReference type="NCBI Taxonomy" id="278164"/>
    <lineage>
        <taxon>Eukaryota</taxon>
        <taxon>Metazoa</taxon>
        <taxon>Chordata</taxon>
        <taxon>Craniata</taxon>
        <taxon>Vertebrata</taxon>
        <taxon>Euteleostomi</taxon>
        <taxon>Actinopterygii</taxon>
        <taxon>Neopterygii</taxon>
        <taxon>Teleostei</taxon>
        <taxon>Clupei</taxon>
        <taxon>Clupeiformes</taxon>
        <taxon>Clupeoidei</taxon>
        <taxon>Clupeidae</taxon>
        <taxon>Alosa</taxon>
    </lineage>
</organism>
<evidence type="ECO:0000256" key="6">
    <source>
        <dbReference type="SAM" id="MobiDB-lite"/>
    </source>
</evidence>
<keyword evidence="3" id="KW-0862">Zinc</keyword>
<feature type="compositionally biased region" description="Basic and acidic residues" evidence="6">
    <location>
        <begin position="74"/>
        <end position="84"/>
    </location>
</feature>
<feature type="compositionally biased region" description="Low complexity" evidence="6">
    <location>
        <begin position="128"/>
        <end position="142"/>
    </location>
</feature>
<feature type="compositionally biased region" description="Low complexity" evidence="6">
    <location>
        <begin position="149"/>
        <end position="163"/>
    </location>
</feature>
<keyword evidence="2 5" id="KW-0863">Zinc-finger</keyword>
<dbReference type="AlphaFoldDB" id="A0AAV6GK34"/>
<feature type="domain" description="THAP-type" evidence="7">
    <location>
        <begin position="1"/>
        <end position="90"/>
    </location>
</feature>
<name>A0AAV6GK34_9TELE</name>
<protein>
    <recommendedName>
        <fullName evidence="7">THAP-type domain-containing protein</fullName>
    </recommendedName>
</protein>
<reference evidence="8" key="1">
    <citation type="submission" date="2020-10" db="EMBL/GenBank/DDBJ databases">
        <title>Chromosome-scale genome assembly of the Allis shad, Alosa alosa.</title>
        <authorList>
            <person name="Margot Z."/>
            <person name="Christophe K."/>
            <person name="Cabau C."/>
            <person name="Louis A."/>
            <person name="Berthelot C."/>
            <person name="Parey E."/>
            <person name="Roest Crollius H."/>
            <person name="Montfort J."/>
            <person name="Robinson-Rechavi M."/>
            <person name="Bucao C."/>
            <person name="Bouchez O."/>
            <person name="Gislard M."/>
            <person name="Lluch J."/>
            <person name="Milhes M."/>
            <person name="Lampietro C."/>
            <person name="Lopez Roques C."/>
            <person name="Donnadieu C."/>
            <person name="Braasch I."/>
            <person name="Desvignes T."/>
            <person name="Postlethwait J."/>
            <person name="Bobe J."/>
            <person name="Guiguen Y."/>
        </authorList>
    </citation>
    <scope>NUCLEOTIDE SEQUENCE</scope>
    <source>
        <strain evidence="8">M-15738</strain>
        <tissue evidence="8">Blood</tissue>
    </source>
</reference>
<evidence type="ECO:0000259" key="7">
    <source>
        <dbReference type="PROSITE" id="PS50950"/>
    </source>
</evidence>
<dbReference type="InterPro" id="IPR006612">
    <property type="entry name" value="THAP_Znf"/>
</dbReference>
<keyword evidence="1" id="KW-0479">Metal-binding</keyword>
<evidence type="ECO:0000256" key="5">
    <source>
        <dbReference type="PROSITE-ProRule" id="PRU00309"/>
    </source>
</evidence>
<dbReference type="Proteomes" id="UP000823561">
    <property type="component" value="Chromosome 11"/>
</dbReference>
<evidence type="ECO:0000256" key="1">
    <source>
        <dbReference type="ARBA" id="ARBA00022723"/>
    </source>
</evidence>